<dbReference type="AlphaFoldDB" id="A0AAW1DGB0"/>
<gene>
    <name evidence="2" type="ORF">O3M35_007781</name>
</gene>
<reference evidence="2 3" key="1">
    <citation type="submission" date="2022-12" db="EMBL/GenBank/DDBJ databases">
        <title>Chromosome-level genome assembly of true bugs.</title>
        <authorList>
            <person name="Ma L."/>
            <person name="Li H."/>
        </authorList>
    </citation>
    <scope>NUCLEOTIDE SEQUENCE [LARGE SCALE GENOMIC DNA]</scope>
    <source>
        <strain evidence="2">Lab_2022b</strain>
    </source>
</reference>
<evidence type="ECO:0000313" key="2">
    <source>
        <dbReference type="EMBL" id="KAK9508032.1"/>
    </source>
</evidence>
<accession>A0AAW1DGB0</accession>
<comment type="caution">
    <text evidence="2">The sequence shown here is derived from an EMBL/GenBank/DDBJ whole genome shotgun (WGS) entry which is preliminary data.</text>
</comment>
<dbReference type="EMBL" id="JAPXFL010000004">
    <property type="protein sequence ID" value="KAK9508032.1"/>
    <property type="molecule type" value="Genomic_DNA"/>
</dbReference>
<proteinExistence type="predicted"/>
<keyword evidence="3" id="KW-1185">Reference proteome</keyword>
<organism evidence="2 3">
    <name type="scientific">Rhynocoris fuscipes</name>
    <dbReference type="NCBI Taxonomy" id="488301"/>
    <lineage>
        <taxon>Eukaryota</taxon>
        <taxon>Metazoa</taxon>
        <taxon>Ecdysozoa</taxon>
        <taxon>Arthropoda</taxon>
        <taxon>Hexapoda</taxon>
        <taxon>Insecta</taxon>
        <taxon>Pterygota</taxon>
        <taxon>Neoptera</taxon>
        <taxon>Paraneoptera</taxon>
        <taxon>Hemiptera</taxon>
        <taxon>Heteroptera</taxon>
        <taxon>Panheteroptera</taxon>
        <taxon>Cimicomorpha</taxon>
        <taxon>Reduviidae</taxon>
        <taxon>Harpactorinae</taxon>
        <taxon>Harpactorini</taxon>
        <taxon>Rhynocoris</taxon>
    </lineage>
</organism>
<sequence>MLITFSFNCQTRLRHSPVQKPVLFFYTPGLCRSKSGEGGGTRAVFPGPLLTTTQTTSSLTTITTQSSGRIITTAATIATVAAATTSATINNRSSSGSNTATTRRAATIEMDVPIIRADSGDESLDESTRKRSRKKYELRSSQSHRCSLVAVKDGDSSRTVKWSSVRLARKPSNVNGGIVKKTVVSPHASEVSPSQLARSSSWSQKTSTTKEVSHLCQLNFQ</sequence>
<evidence type="ECO:0000256" key="1">
    <source>
        <dbReference type="SAM" id="MobiDB-lite"/>
    </source>
</evidence>
<protein>
    <submittedName>
        <fullName evidence="2">Uncharacterized protein</fullName>
    </submittedName>
</protein>
<dbReference type="Proteomes" id="UP001461498">
    <property type="component" value="Unassembled WGS sequence"/>
</dbReference>
<feature type="region of interest" description="Disordered" evidence="1">
    <location>
        <begin position="119"/>
        <end position="138"/>
    </location>
</feature>
<evidence type="ECO:0000313" key="3">
    <source>
        <dbReference type="Proteomes" id="UP001461498"/>
    </source>
</evidence>
<name>A0AAW1DGB0_9HEMI</name>